<organism evidence="1 2">
    <name type="scientific">Clostridium innocuum</name>
    <dbReference type="NCBI Taxonomy" id="1522"/>
    <lineage>
        <taxon>Bacteria</taxon>
        <taxon>Bacillati</taxon>
        <taxon>Bacillota</taxon>
        <taxon>Clostridia</taxon>
        <taxon>Eubacteriales</taxon>
        <taxon>Clostridiaceae</taxon>
        <taxon>Clostridium</taxon>
    </lineage>
</organism>
<dbReference type="GeneID" id="75080910"/>
<dbReference type="OrthoDB" id="1645656at2"/>
<name>A0A3E2W0X9_CLOIN</name>
<sequence length="126" mass="14633">MFGFKKNEKPTLIIEAKDLMEIIKSDYDNDMAFTLIEFSYNEKKYVMGSCVLPANAEECKENISFIFQDRVFESFEEFQTAIIIDNKNILQLEKPLEILRAGIIDNEPMLKTPWGDKRLADKAVNK</sequence>
<comment type="caution">
    <text evidence="1">The sequence shown here is derived from an EMBL/GenBank/DDBJ whole genome shotgun (WGS) entry which is preliminary data.</text>
</comment>
<gene>
    <name evidence="1" type="ORF">DXA38_06430</name>
</gene>
<proteinExistence type="predicted"/>
<dbReference type="Proteomes" id="UP000260025">
    <property type="component" value="Unassembled WGS sequence"/>
</dbReference>
<evidence type="ECO:0000313" key="1">
    <source>
        <dbReference type="EMBL" id="RGC17039.1"/>
    </source>
</evidence>
<evidence type="ECO:0000313" key="2">
    <source>
        <dbReference type="Proteomes" id="UP000260025"/>
    </source>
</evidence>
<dbReference type="AlphaFoldDB" id="A0A3E2W0X9"/>
<accession>A0A3E2W0X9</accession>
<dbReference type="RefSeq" id="WP_003023131.1">
    <property type="nucleotide sequence ID" value="NZ_QVEV01000006.1"/>
</dbReference>
<dbReference type="EMBL" id="QVEV01000006">
    <property type="protein sequence ID" value="RGC17039.1"/>
    <property type="molecule type" value="Genomic_DNA"/>
</dbReference>
<reference evidence="1 2" key="1">
    <citation type="submission" date="2018-08" db="EMBL/GenBank/DDBJ databases">
        <title>A genome reference for cultivated species of the human gut microbiota.</title>
        <authorList>
            <person name="Zou Y."/>
            <person name="Xue W."/>
            <person name="Luo G."/>
        </authorList>
    </citation>
    <scope>NUCLEOTIDE SEQUENCE [LARGE SCALE GENOMIC DNA]</scope>
    <source>
        <strain evidence="1 2">OF01-2LB</strain>
    </source>
</reference>
<protein>
    <submittedName>
        <fullName evidence="1">Uncharacterized protein</fullName>
    </submittedName>
</protein>